<evidence type="ECO:0000313" key="5">
    <source>
        <dbReference type="Proteomes" id="UP000050525"/>
    </source>
</evidence>
<sequence>MHGPHGPAPALQQPRPLGQLIPSSAPWVRTKVTATCEGIAALFSQEQRPIRDDAGKELRQDAMKENCQRLSLPGAWPRRDAGRDGDRKAASERQEPAVLPLSSAREEEASPCPEMEPHSSAGGTPERDQTPPGAAGRHNADELSHGTAHRTRAQLGRMGTHSYVGSPRGSAGRAVAGGSREGVLPRKERKELSLPEKVRVLAMLDGPRVSQSELARRFGVSQPQICRILKNRERILSAWHQDANPGRKRKRGGPGAASEAALLQWAEGMRAAHPPAPQPEPAEALRKPGWDPAGPQKEAEPPLAAGWASAVLPHLLRSYAAADIYSCTETSILIRALPAGAAPWGRGPGARGRLSLLLCANADGSDKTDVLAVGRHPAPRCFEGVRLAHMPWMYRASQQARLTAPLFVEWLQGFDAAARQQRRHVALLLGPSSAKSAPALSHVRVLPLPPARPLDRGVVRYLKGLYRRRMLTRHEELATLPTISDALHVLAQAWRELPCAVIQSSFRAAGFSLDRALQAPALGTVQALRPVGLERLTPLNSGPDGVGVTEGVLLGRAMAGPVDEEEDEEDDPPAPPCPSKAEAMESLGKLRRYLECHATAPGLLHAFYQLEDAVHAVCPGTLRGEAATVQD</sequence>
<dbReference type="InterPro" id="IPR007889">
    <property type="entry name" value="HTH_Psq"/>
</dbReference>
<dbReference type="EMBL" id="AKHW03001812">
    <property type="protein sequence ID" value="KYO40901.1"/>
    <property type="molecule type" value="Genomic_DNA"/>
</dbReference>
<dbReference type="Pfam" id="PF04218">
    <property type="entry name" value="CENP-B_N"/>
    <property type="match status" value="1"/>
</dbReference>
<feature type="compositionally biased region" description="Low complexity" evidence="2">
    <location>
        <begin position="165"/>
        <end position="182"/>
    </location>
</feature>
<feature type="region of interest" description="Disordered" evidence="2">
    <location>
        <begin position="560"/>
        <end position="579"/>
    </location>
</feature>
<dbReference type="Proteomes" id="UP000050525">
    <property type="component" value="Unassembled WGS sequence"/>
</dbReference>
<gene>
    <name evidence="4" type="ORF">Y1Q_0020483</name>
</gene>
<dbReference type="PROSITE" id="PS50960">
    <property type="entry name" value="HTH_PSQ"/>
    <property type="match status" value="1"/>
</dbReference>
<accession>A0A151NVG4</accession>
<feature type="compositionally biased region" description="Basic and acidic residues" evidence="2">
    <location>
        <begin position="77"/>
        <end position="95"/>
    </location>
</feature>
<feature type="region of interest" description="Disordered" evidence="2">
    <location>
        <begin position="1"/>
        <end position="22"/>
    </location>
</feature>
<feature type="compositionally biased region" description="Acidic residues" evidence="2">
    <location>
        <begin position="562"/>
        <end position="572"/>
    </location>
</feature>
<feature type="DNA-binding region" description="H-T-H motif" evidence="1">
    <location>
        <begin position="211"/>
        <end position="231"/>
    </location>
</feature>
<dbReference type="AlphaFoldDB" id="A0A151NVG4"/>
<dbReference type="Gene3D" id="1.10.10.60">
    <property type="entry name" value="Homeodomain-like"/>
    <property type="match status" value="1"/>
</dbReference>
<feature type="region of interest" description="Disordered" evidence="2">
    <location>
        <begin position="239"/>
        <end position="258"/>
    </location>
</feature>
<protein>
    <submittedName>
        <fullName evidence="4">Tigger transposable element-derived protein 3-like</fullName>
    </submittedName>
</protein>
<comment type="subcellular location">
    <subcellularLocation>
        <location evidence="1">Nucleus</location>
    </subcellularLocation>
</comment>
<keyword evidence="1" id="KW-0238">DNA-binding</keyword>
<keyword evidence="1" id="KW-0539">Nucleus</keyword>
<reference evidence="4 5" key="1">
    <citation type="journal article" date="2012" name="Genome Biol.">
        <title>Sequencing three crocodilian genomes to illuminate the evolution of archosaurs and amniotes.</title>
        <authorList>
            <person name="St John J.A."/>
            <person name="Braun E.L."/>
            <person name="Isberg S.R."/>
            <person name="Miles L.G."/>
            <person name="Chong A.Y."/>
            <person name="Gongora J."/>
            <person name="Dalzell P."/>
            <person name="Moran C."/>
            <person name="Bed'hom B."/>
            <person name="Abzhanov A."/>
            <person name="Burgess S.C."/>
            <person name="Cooksey A.M."/>
            <person name="Castoe T.A."/>
            <person name="Crawford N.G."/>
            <person name="Densmore L.D."/>
            <person name="Drew J.C."/>
            <person name="Edwards S.V."/>
            <person name="Faircloth B.C."/>
            <person name="Fujita M.K."/>
            <person name="Greenwold M.J."/>
            <person name="Hoffmann F.G."/>
            <person name="Howard J.M."/>
            <person name="Iguchi T."/>
            <person name="Janes D.E."/>
            <person name="Khan S.Y."/>
            <person name="Kohno S."/>
            <person name="de Koning A.J."/>
            <person name="Lance S.L."/>
            <person name="McCarthy F.M."/>
            <person name="McCormack J.E."/>
            <person name="Merchant M.E."/>
            <person name="Peterson D.G."/>
            <person name="Pollock D.D."/>
            <person name="Pourmand N."/>
            <person name="Raney B.J."/>
            <person name="Roessler K.A."/>
            <person name="Sanford J.R."/>
            <person name="Sawyer R.H."/>
            <person name="Schmidt C.J."/>
            <person name="Triplett E.W."/>
            <person name="Tuberville T.D."/>
            <person name="Venegas-Anaya M."/>
            <person name="Howard J.T."/>
            <person name="Jarvis E.D."/>
            <person name="Guillette L.J.Jr."/>
            <person name="Glenn T.C."/>
            <person name="Green R.E."/>
            <person name="Ray D.A."/>
        </authorList>
    </citation>
    <scope>NUCLEOTIDE SEQUENCE [LARGE SCALE GENOMIC DNA]</scope>
    <source>
        <strain evidence="4">KSC_2009_1</strain>
    </source>
</reference>
<feature type="region of interest" description="Disordered" evidence="2">
    <location>
        <begin position="271"/>
        <end position="301"/>
    </location>
</feature>
<dbReference type="PANTHER" id="PTHR19303:SF36">
    <property type="entry name" value="TIGGER TRANSPOSABLE ELEMENT-DERIVED PROTEIN 3"/>
    <property type="match status" value="1"/>
</dbReference>
<keyword evidence="5" id="KW-1185">Reference proteome</keyword>
<dbReference type="eggNOG" id="KOG1721">
    <property type="taxonomic scope" value="Eukaryota"/>
</dbReference>
<evidence type="ECO:0000256" key="2">
    <source>
        <dbReference type="SAM" id="MobiDB-lite"/>
    </source>
</evidence>
<dbReference type="InterPro" id="IPR009057">
    <property type="entry name" value="Homeodomain-like_sf"/>
</dbReference>
<dbReference type="InterPro" id="IPR004875">
    <property type="entry name" value="DDE_SF_endonuclease_dom"/>
</dbReference>
<dbReference type="eggNOG" id="KOG3105">
    <property type="taxonomic scope" value="Eukaryota"/>
</dbReference>
<organism evidence="4 5">
    <name type="scientific">Alligator mississippiensis</name>
    <name type="common">American alligator</name>
    <dbReference type="NCBI Taxonomy" id="8496"/>
    <lineage>
        <taxon>Eukaryota</taxon>
        <taxon>Metazoa</taxon>
        <taxon>Chordata</taxon>
        <taxon>Craniata</taxon>
        <taxon>Vertebrata</taxon>
        <taxon>Euteleostomi</taxon>
        <taxon>Archelosauria</taxon>
        <taxon>Archosauria</taxon>
        <taxon>Crocodylia</taxon>
        <taxon>Alligatoridae</taxon>
        <taxon>Alligatorinae</taxon>
        <taxon>Alligator</taxon>
    </lineage>
</organism>
<dbReference type="SUPFAM" id="SSF46689">
    <property type="entry name" value="Homeodomain-like"/>
    <property type="match status" value="1"/>
</dbReference>
<dbReference type="Pfam" id="PF03184">
    <property type="entry name" value="DDE_1"/>
    <property type="match status" value="1"/>
</dbReference>
<dbReference type="PANTHER" id="PTHR19303">
    <property type="entry name" value="TRANSPOSON"/>
    <property type="match status" value="1"/>
</dbReference>
<proteinExistence type="predicted"/>
<evidence type="ECO:0000313" key="4">
    <source>
        <dbReference type="EMBL" id="KYO40901.1"/>
    </source>
</evidence>
<dbReference type="GO" id="GO:0005634">
    <property type="term" value="C:nucleus"/>
    <property type="evidence" value="ECO:0007669"/>
    <property type="project" value="UniProtKB-SubCell"/>
</dbReference>
<dbReference type="InterPro" id="IPR050863">
    <property type="entry name" value="CenT-Element_Derived"/>
</dbReference>
<comment type="caution">
    <text evidence="4">The sequence shown here is derived from an EMBL/GenBank/DDBJ whole genome shotgun (WGS) entry which is preliminary data.</text>
</comment>
<feature type="compositionally biased region" description="Basic and acidic residues" evidence="2">
    <location>
        <begin position="48"/>
        <end position="67"/>
    </location>
</feature>
<feature type="domain" description="HTH psq-type" evidence="3">
    <location>
        <begin position="186"/>
        <end position="235"/>
    </location>
</feature>
<name>A0A151NVG4_ALLMI</name>
<evidence type="ECO:0000259" key="3">
    <source>
        <dbReference type="PROSITE" id="PS50960"/>
    </source>
</evidence>
<evidence type="ECO:0000256" key="1">
    <source>
        <dbReference type="PROSITE-ProRule" id="PRU00320"/>
    </source>
</evidence>
<dbReference type="GO" id="GO:0003677">
    <property type="term" value="F:DNA binding"/>
    <property type="evidence" value="ECO:0007669"/>
    <property type="project" value="UniProtKB-UniRule"/>
</dbReference>
<feature type="region of interest" description="Disordered" evidence="2">
    <location>
        <begin position="44"/>
        <end position="190"/>
    </location>
</feature>